<organism evidence="2 3">
    <name type="scientific">Myriangium duriaei CBS 260.36</name>
    <dbReference type="NCBI Taxonomy" id="1168546"/>
    <lineage>
        <taxon>Eukaryota</taxon>
        <taxon>Fungi</taxon>
        <taxon>Dikarya</taxon>
        <taxon>Ascomycota</taxon>
        <taxon>Pezizomycotina</taxon>
        <taxon>Dothideomycetes</taxon>
        <taxon>Dothideomycetidae</taxon>
        <taxon>Myriangiales</taxon>
        <taxon>Myriangiaceae</taxon>
        <taxon>Myriangium</taxon>
    </lineage>
</organism>
<dbReference type="OrthoDB" id="5426294at2759"/>
<accession>A0A9P4MFH9</accession>
<evidence type="ECO:0000313" key="3">
    <source>
        <dbReference type="Proteomes" id="UP000799439"/>
    </source>
</evidence>
<keyword evidence="3" id="KW-1185">Reference proteome</keyword>
<reference evidence="2" key="1">
    <citation type="journal article" date="2020" name="Stud. Mycol.">
        <title>101 Dothideomycetes genomes: a test case for predicting lifestyles and emergence of pathogens.</title>
        <authorList>
            <person name="Haridas S."/>
            <person name="Albert R."/>
            <person name="Binder M."/>
            <person name="Bloem J."/>
            <person name="Labutti K."/>
            <person name="Salamov A."/>
            <person name="Andreopoulos B."/>
            <person name="Baker S."/>
            <person name="Barry K."/>
            <person name="Bills G."/>
            <person name="Bluhm B."/>
            <person name="Cannon C."/>
            <person name="Castanera R."/>
            <person name="Culley D."/>
            <person name="Daum C."/>
            <person name="Ezra D."/>
            <person name="Gonzalez J."/>
            <person name="Henrissat B."/>
            <person name="Kuo A."/>
            <person name="Liang C."/>
            <person name="Lipzen A."/>
            <person name="Lutzoni F."/>
            <person name="Magnuson J."/>
            <person name="Mondo S."/>
            <person name="Nolan M."/>
            <person name="Ohm R."/>
            <person name="Pangilinan J."/>
            <person name="Park H.-J."/>
            <person name="Ramirez L."/>
            <person name="Alfaro M."/>
            <person name="Sun H."/>
            <person name="Tritt A."/>
            <person name="Yoshinaga Y."/>
            <person name="Zwiers L.-H."/>
            <person name="Turgeon B."/>
            <person name="Goodwin S."/>
            <person name="Spatafora J."/>
            <person name="Crous P."/>
            <person name="Grigoriev I."/>
        </authorList>
    </citation>
    <scope>NUCLEOTIDE SEQUENCE</scope>
    <source>
        <strain evidence="2">CBS 260.36</strain>
    </source>
</reference>
<feature type="chain" id="PRO_5040159259" evidence="1">
    <location>
        <begin position="19"/>
        <end position="219"/>
    </location>
</feature>
<sequence length="219" mass="21633">MKFSSTLAVLSSIALASASFKYDSGTNSFICGQETGLAAYCAGGDIIIRCNNGKGYAGNCNDNLAGEQPIGNNGLAGCYQSSPSSGDAACTKAGLVYPSSGSGAQSGSPYPIPGTIMPTGGMSRNLIPTGMPRNLVPTGTAPAAYLATGASNATNSTPYKWSNSTAPTTVTVSPVPVYTAGAPSTTASPAAPEAYTGAASKGQVSAYLAVAALAGMTLF</sequence>
<dbReference type="Proteomes" id="UP000799439">
    <property type="component" value="Unassembled WGS sequence"/>
</dbReference>
<proteinExistence type="predicted"/>
<dbReference type="EMBL" id="ML996088">
    <property type="protein sequence ID" value="KAF2151107.1"/>
    <property type="molecule type" value="Genomic_DNA"/>
</dbReference>
<comment type="caution">
    <text evidence="2">The sequence shown here is derived from an EMBL/GenBank/DDBJ whole genome shotgun (WGS) entry which is preliminary data.</text>
</comment>
<keyword evidence="1" id="KW-0732">Signal</keyword>
<name>A0A9P4MFH9_9PEZI</name>
<gene>
    <name evidence="2" type="ORF">K461DRAFT_166836</name>
</gene>
<feature type="signal peptide" evidence="1">
    <location>
        <begin position="1"/>
        <end position="18"/>
    </location>
</feature>
<protein>
    <submittedName>
        <fullName evidence="2">Uncharacterized protein</fullName>
    </submittedName>
</protein>
<evidence type="ECO:0000256" key="1">
    <source>
        <dbReference type="SAM" id="SignalP"/>
    </source>
</evidence>
<evidence type="ECO:0000313" key="2">
    <source>
        <dbReference type="EMBL" id="KAF2151107.1"/>
    </source>
</evidence>
<dbReference type="AlphaFoldDB" id="A0A9P4MFH9"/>